<evidence type="ECO:0008006" key="6">
    <source>
        <dbReference type="Google" id="ProtNLM"/>
    </source>
</evidence>
<protein>
    <recommendedName>
        <fullName evidence="6">Retrotransposon gag domain-containing protein</fullName>
    </recommendedName>
</protein>
<reference evidence="3 5" key="1">
    <citation type="submission" date="2018-08" db="EMBL/GenBank/DDBJ databases">
        <title>Genomic investigation of the strawberry pathogen Phytophthora fragariae indicates pathogenicity is determined by transcriptional variation in three key races.</title>
        <authorList>
            <person name="Adams T.M."/>
            <person name="Armitage A.D."/>
            <person name="Sobczyk M.K."/>
            <person name="Bates H.J."/>
            <person name="Dunwell J.M."/>
            <person name="Nellist C.F."/>
            <person name="Harrison R.J."/>
        </authorList>
    </citation>
    <scope>NUCLEOTIDE SEQUENCE [LARGE SCALE GENOMIC DNA]</scope>
    <source>
        <strain evidence="2 4">SCRP249</strain>
        <strain evidence="3 5">SCRP333</strain>
    </source>
</reference>
<evidence type="ECO:0000313" key="5">
    <source>
        <dbReference type="Proteomes" id="UP000434957"/>
    </source>
</evidence>
<evidence type="ECO:0000313" key="3">
    <source>
        <dbReference type="EMBL" id="KAE9314183.1"/>
    </source>
</evidence>
<dbReference type="Proteomes" id="UP000429607">
    <property type="component" value="Unassembled WGS sequence"/>
</dbReference>
<name>A0A6A4DTZ4_9STRA</name>
<evidence type="ECO:0000313" key="4">
    <source>
        <dbReference type="Proteomes" id="UP000429607"/>
    </source>
</evidence>
<dbReference type="AlphaFoldDB" id="A0A6A4DTZ4"/>
<sequence>MKAAKRGEQDGAVCGAGSKRRVGEREVSRGGEQARAEWPAVGWSWSARRSSGQAAECLGWSEDACGGESVRDRYGEEYVNRSWTDSDECDRDDGGIWWFEDGVVGDGLVEYGDYRGDMMKAENNMRELIPYFDSDNASVESAEDFWWCFETATERFDDATRLRMFAARIRGTVGERWRLNSRLTDFETLKRRFYNRFIRLTKVELLQRLFDATQEPDELVDDWGRRIARYCDEARLFKEALRYTAFKNGLRSDRVRKCLDCLPEHSIEVACEWVMAKGLHLPERDGRGVDRRARRDAQEVCRNGARNCGSGVHGESEEDGQEAWIYGLARIVKDMQPETQRRTEALVKYEEVACRWTVREDEVVRGEKAVVGTITSDVRRRRPSARKWVMDNKQSEGSGVSAGATREFGVDIETKGELGYQGVISRFDTEKVDEEDQDEVDPAMQAVLMAHAEYDVATVRAGETVACADESKFVVTECLMNKVMEADSVENNVVAAAPDSDTRTVAEEDHEVVVTVGPFQEEIMTRLRGSVQAENVPGKVIESEECASEDRDATETVFESFDLFQFGVSRDDKAVSGESNSDGLVARTVGCVNIDVPLGEGEGVGAAAGDVPHAGFAEPTVMSSSEVNSLACKAVCLLLKEEKDEPQVGQEVEKALFGDAGTVDDLPWCDKALVLHWKLVRWLVYCVAEVLGVVDDYWKRIMEWIGNYFKESSAAIWSILWERFKETNFKSSKYRPWRRDWRFVCFDCISLGNDNADVVFVRSEGASEASNYVQVVFPERPPPERDRSQVMVDNDATLSHVGHRLLDRIGRSAKPMKPCDDKGTDATGGFECEYLRNGVPVDVTNAEVKSGAKITKKNGQYVDEVLMESNWNGQVECQHGCGRQEEALDGKLCTLTRNHAGAACCSEVSFGALVGGTLVDDGAVCEGFGEESDDIERFSTATTGFSDHAACIVEEVIGTFDGECFDTVVTVISCDAFPGSSEDQAKWATVTYVPLAKRAVNCKDYSAVAGQRSELVSRCELENRSSKGGWADVVAVPMIDSWSGVPPERDKLARQW</sequence>
<organism evidence="3 5">
    <name type="scientific">Phytophthora rubi</name>
    <dbReference type="NCBI Taxonomy" id="129364"/>
    <lineage>
        <taxon>Eukaryota</taxon>
        <taxon>Sar</taxon>
        <taxon>Stramenopiles</taxon>
        <taxon>Oomycota</taxon>
        <taxon>Peronosporomycetes</taxon>
        <taxon>Peronosporales</taxon>
        <taxon>Peronosporaceae</taxon>
        <taxon>Phytophthora</taxon>
    </lineage>
</organism>
<feature type="compositionally biased region" description="Basic and acidic residues" evidence="1">
    <location>
        <begin position="21"/>
        <end position="33"/>
    </location>
</feature>
<evidence type="ECO:0000256" key="1">
    <source>
        <dbReference type="SAM" id="MobiDB-lite"/>
    </source>
</evidence>
<dbReference type="EMBL" id="QXFV01001705">
    <property type="protein sequence ID" value="KAE9000032.1"/>
    <property type="molecule type" value="Genomic_DNA"/>
</dbReference>
<accession>A0A6A4DTZ4</accession>
<feature type="region of interest" description="Disordered" evidence="1">
    <location>
        <begin position="1"/>
        <end position="33"/>
    </location>
</feature>
<comment type="caution">
    <text evidence="3">The sequence shown here is derived from an EMBL/GenBank/DDBJ whole genome shotgun (WGS) entry which is preliminary data.</text>
</comment>
<dbReference type="Proteomes" id="UP000434957">
    <property type="component" value="Unassembled WGS sequence"/>
</dbReference>
<gene>
    <name evidence="2" type="ORF">PR001_g18898</name>
    <name evidence="3" type="ORF">PR003_g19317</name>
</gene>
<keyword evidence="5" id="KW-1185">Reference proteome</keyword>
<dbReference type="EMBL" id="QXFT01001617">
    <property type="protein sequence ID" value="KAE9314183.1"/>
    <property type="molecule type" value="Genomic_DNA"/>
</dbReference>
<proteinExistence type="predicted"/>
<evidence type="ECO:0000313" key="2">
    <source>
        <dbReference type="EMBL" id="KAE9000032.1"/>
    </source>
</evidence>